<dbReference type="Proteomes" id="UP000446657">
    <property type="component" value="Unassembled WGS sequence"/>
</dbReference>
<protein>
    <recommendedName>
        <fullName evidence="3">HTH cro/C1-type domain-containing protein</fullName>
    </recommendedName>
</protein>
<organism evidence="1 2">
    <name type="scientific">Roseburia faecis</name>
    <dbReference type="NCBI Taxonomy" id="301302"/>
    <lineage>
        <taxon>Bacteria</taxon>
        <taxon>Bacillati</taxon>
        <taxon>Bacillota</taxon>
        <taxon>Clostridia</taxon>
        <taxon>Lachnospirales</taxon>
        <taxon>Lachnospiraceae</taxon>
        <taxon>Roseburia</taxon>
    </lineage>
</organism>
<gene>
    <name evidence="1" type="ORF">GMD30_09020</name>
</gene>
<accession>A0A844KMX1</accession>
<sequence length="57" mass="7048">MTGKEFRRWRRSLEISQQVVADYAECNKSTICRWEKEQIKIYPDLYSKVMDFYKNHK</sequence>
<evidence type="ECO:0000313" key="2">
    <source>
        <dbReference type="Proteomes" id="UP000446657"/>
    </source>
</evidence>
<dbReference type="SUPFAM" id="SSF47413">
    <property type="entry name" value="lambda repressor-like DNA-binding domains"/>
    <property type="match status" value="1"/>
</dbReference>
<dbReference type="CDD" id="cd00093">
    <property type="entry name" value="HTH_XRE"/>
    <property type="match status" value="1"/>
</dbReference>
<name>A0A844KMX1_9FIRM</name>
<reference evidence="1 2" key="1">
    <citation type="journal article" date="2019" name="Nat. Med.">
        <title>A library of human gut bacterial isolates paired with longitudinal multiomics data enables mechanistic microbiome research.</title>
        <authorList>
            <person name="Poyet M."/>
            <person name="Groussin M."/>
            <person name="Gibbons S.M."/>
            <person name="Avila-Pacheco J."/>
            <person name="Jiang X."/>
            <person name="Kearney S.M."/>
            <person name="Perrotta A.R."/>
            <person name="Berdy B."/>
            <person name="Zhao S."/>
            <person name="Lieberman T.D."/>
            <person name="Swanson P.K."/>
            <person name="Smith M."/>
            <person name="Roesemann S."/>
            <person name="Alexander J.E."/>
            <person name="Rich S.A."/>
            <person name="Livny J."/>
            <person name="Vlamakis H."/>
            <person name="Clish C."/>
            <person name="Bullock K."/>
            <person name="Deik A."/>
            <person name="Scott J."/>
            <person name="Pierce K.A."/>
            <person name="Xavier R.J."/>
            <person name="Alm E.J."/>
        </authorList>
    </citation>
    <scope>NUCLEOTIDE SEQUENCE [LARGE SCALE GENOMIC DNA]</scope>
    <source>
        <strain evidence="1 2">BIOML-A1</strain>
    </source>
</reference>
<dbReference type="RefSeq" id="WP_155176645.1">
    <property type="nucleotide sequence ID" value="NZ_WNAK01000016.1"/>
</dbReference>
<comment type="caution">
    <text evidence="1">The sequence shown here is derived from an EMBL/GenBank/DDBJ whole genome shotgun (WGS) entry which is preliminary data.</text>
</comment>
<dbReference type="AlphaFoldDB" id="A0A844KMX1"/>
<proteinExistence type="predicted"/>
<dbReference type="GO" id="GO:0003677">
    <property type="term" value="F:DNA binding"/>
    <property type="evidence" value="ECO:0007669"/>
    <property type="project" value="InterPro"/>
</dbReference>
<dbReference type="InterPro" id="IPR001387">
    <property type="entry name" value="Cro/C1-type_HTH"/>
</dbReference>
<dbReference type="EMBL" id="WNAL01000016">
    <property type="protein sequence ID" value="MTR81835.1"/>
    <property type="molecule type" value="Genomic_DNA"/>
</dbReference>
<dbReference type="Gene3D" id="1.10.260.40">
    <property type="entry name" value="lambda repressor-like DNA-binding domains"/>
    <property type="match status" value="1"/>
</dbReference>
<evidence type="ECO:0000313" key="1">
    <source>
        <dbReference type="EMBL" id="MTR81835.1"/>
    </source>
</evidence>
<dbReference type="InterPro" id="IPR010982">
    <property type="entry name" value="Lambda_DNA-bd_dom_sf"/>
</dbReference>
<evidence type="ECO:0008006" key="3">
    <source>
        <dbReference type="Google" id="ProtNLM"/>
    </source>
</evidence>